<proteinExistence type="predicted"/>
<reference evidence="2" key="1">
    <citation type="submission" date="2023-07" db="EMBL/GenBank/DDBJ databases">
        <title>Bacterial whole genome sequence for Sphingobium sp. HBC34.</title>
        <authorList>
            <person name="Le V."/>
            <person name="Ko S.-R."/>
            <person name="Ahn C.-Y."/>
            <person name="Oh H.-M."/>
        </authorList>
    </citation>
    <scope>NUCLEOTIDE SEQUENCE</scope>
    <source>
        <strain evidence="2">HBC34</strain>
    </source>
</reference>
<dbReference type="PANTHER" id="PTHR45033">
    <property type="match status" value="1"/>
</dbReference>
<dbReference type="InterPro" id="IPR013149">
    <property type="entry name" value="ADH-like_C"/>
</dbReference>
<gene>
    <name evidence="2" type="ORF">Q4610_16805</name>
</gene>
<dbReference type="InterPro" id="IPR011032">
    <property type="entry name" value="GroES-like_sf"/>
</dbReference>
<dbReference type="Gene3D" id="3.40.50.720">
    <property type="entry name" value="NAD(P)-binding Rossmann-like Domain"/>
    <property type="match status" value="1"/>
</dbReference>
<dbReference type="InterPro" id="IPR052711">
    <property type="entry name" value="Zinc_ADH-like"/>
</dbReference>
<dbReference type="InterPro" id="IPR013154">
    <property type="entry name" value="ADH-like_N"/>
</dbReference>
<evidence type="ECO:0000313" key="3">
    <source>
        <dbReference type="Proteomes" id="UP001176471"/>
    </source>
</evidence>
<evidence type="ECO:0000313" key="2">
    <source>
        <dbReference type="EMBL" id="MDO7836709.1"/>
    </source>
</evidence>
<comment type="caution">
    <text evidence="2">The sequence shown here is derived from an EMBL/GenBank/DDBJ whole genome shotgun (WGS) entry which is preliminary data.</text>
</comment>
<dbReference type="SMART" id="SM00829">
    <property type="entry name" value="PKS_ER"/>
    <property type="match status" value="1"/>
</dbReference>
<dbReference type="Pfam" id="PF00107">
    <property type="entry name" value="ADH_zinc_N"/>
    <property type="match status" value="1"/>
</dbReference>
<accession>A0ABT8ZRX9</accession>
<dbReference type="InterPro" id="IPR020843">
    <property type="entry name" value="ER"/>
</dbReference>
<dbReference type="Gene3D" id="3.90.180.10">
    <property type="entry name" value="Medium-chain alcohol dehydrogenases, catalytic domain"/>
    <property type="match status" value="1"/>
</dbReference>
<organism evidence="2 3">
    <name type="scientific">Sphingobium cyanobacteriorum</name>
    <dbReference type="NCBI Taxonomy" id="3063954"/>
    <lineage>
        <taxon>Bacteria</taxon>
        <taxon>Pseudomonadati</taxon>
        <taxon>Pseudomonadota</taxon>
        <taxon>Alphaproteobacteria</taxon>
        <taxon>Sphingomonadales</taxon>
        <taxon>Sphingomonadaceae</taxon>
        <taxon>Sphingobium</taxon>
    </lineage>
</organism>
<feature type="domain" description="Enoyl reductase (ER)" evidence="1">
    <location>
        <begin position="11"/>
        <end position="336"/>
    </location>
</feature>
<keyword evidence="3" id="KW-1185">Reference proteome</keyword>
<evidence type="ECO:0000259" key="1">
    <source>
        <dbReference type="SMART" id="SM00829"/>
    </source>
</evidence>
<dbReference type="Proteomes" id="UP001176471">
    <property type="component" value="Unassembled WGS sequence"/>
</dbReference>
<name>A0ABT8ZRX9_9SPHN</name>
<sequence>MKLYRVPAFTGPDALTQCVEPDPAPAVAGQVIVRLRATSINFRDLMGLQGMLQFGTGMTPNHIPMCDGAGEVVSVGENVTRVKPGDRVALTFHPGWISGRIPDDFNMLGRGRHLNDGLLAQYTKVDQSEVVVVPDHLSFEEAATLPCAGVTAWAALQGQTHLRAGEDVMVMGTGGVAIFALQLAKAAGARVIATTTTAAKQQRLRDLGADVVVDSSASGWHKAVLAATGGRGVDVALDVGGPTGWAETIKSTRECGRVSLVGALDRSGGDMPSLFMMRGLSLNPTRVGSREHFEQMNRAIMQARIVPVIDRSFSFDRAAEAFRYFESASRIGKVVIQIE</sequence>
<dbReference type="CDD" id="cd08276">
    <property type="entry name" value="MDR7"/>
    <property type="match status" value="1"/>
</dbReference>
<dbReference type="PANTHER" id="PTHR45033:SF2">
    <property type="entry name" value="ZINC-TYPE ALCOHOL DEHYDROGENASE-LIKE PROTEIN C1773.06C"/>
    <property type="match status" value="1"/>
</dbReference>
<dbReference type="RefSeq" id="WP_304537128.1">
    <property type="nucleotide sequence ID" value="NZ_JAUQOM010000010.1"/>
</dbReference>
<dbReference type="EMBL" id="JAUQOM010000010">
    <property type="protein sequence ID" value="MDO7836709.1"/>
    <property type="molecule type" value="Genomic_DNA"/>
</dbReference>
<dbReference type="Pfam" id="PF08240">
    <property type="entry name" value="ADH_N"/>
    <property type="match status" value="1"/>
</dbReference>
<dbReference type="SUPFAM" id="SSF51735">
    <property type="entry name" value="NAD(P)-binding Rossmann-fold domains"/>
    <property type="match status" value="1"/>
</dbReference>
<dbReference type="SUPFAM" id="SSF50129">
    <property type="entry name" value="GroES-like"/>
    <property type="match status" value="1"/>
</dbReference>
<dbReference type="InterPro" id="IPR036291">
    <property type="entry name" value="NAD(P)-bd_dom_sf"/>
</dbReference>
<protein>
    <submittedName>
        <fullName evidence="2">NAD(P)-dependent alcohol dehydrogenase</fullName>
    </submittedName>
</protein>